<dbReference type="Proteomes" id="UP001500713">
    <property type="component" value="Unassembled WGS sequence"/>
</dbReference>
<dbReference type="SUPFAM" id="SSF52096">
    <property type="entry name" value="ClpP/crotonase"/>
    <property type="match status" value="1"/>
</dbReference>
<name>A0ABP3KPY2_9SPHN</name>
<reference evidence="3" key="1">
    <citation type="journal article" date="2019" name="Int. J. Syst. Evol. Microbiol.">
        <title>The Global Catalogue of Microorganisms (GCM) 10K type strain sequencing project: providing services to taxonomists for standard genome sequencing and annotation.</title>
        <authorList>
            <consortium name="The Broad Institute Genomics Platform"/>
            <consortium name="The Broad Institute Genome Sequencing Center for Infectious Disease"/>
            <person name="Wu L."/>
            <person name="Ma J."/>
        </authorList>
    </citation>
    <scope>NUCLEOTIDE SEQUENCE [LARGE SCALE GENOMIC DNA]</scope>
    <source>
        <strain evidence="3">JCM 14162</strain>
    </source>
</reference>
<dbReference type="PANTHER" id="PTHR11261">
    <property type="entry name" value="INTERPHOTORECEPTOR RETINOID-BINDING PROTEIN"/>
    <property type="match status" value="1"/>
</dbReference>
<dbReference type="InterPro" id="IPR005151">
    <property type="entry name" value="Tail-specific_protease"/>
</dbReference>
<keyword evidence="3" id="KW-1185">Reference proteome</keyword>
<accession>A0ABP3KPY2</accession>
<protein>
    <recommendedName>
        <fullName evidence="1">Tail specific protease domain-containing protein</fullName>
    </recommendedName>
</protein>
<organism evidence="2 3">
    <name type="scientific">Parasphingorhabdus litoris</name>
    <dbReference type="NCBI Taxonomy" id="394733"/>
    <lineage>
        <taxon>Bacteria</taxon>
        <taxon>Pseudomonadati</taxon>
        <taxon>Pseudomonadota</taxon>
        <taxon>Alphaproteobacteria</taxon>
        <taxon>Sphingomonadales</taxon>
        <taxon>Sphingomonadaceae</taxon>
        <taxon>Parasphingorhabdus</taxon>
    </lineage>
</organism>
<dbReference type="InterPro" id="IPR029045">
    <property type="entry name" value="ClpP/crotonase-like_dom_sf"/>
</dbReference>
<dbReference type="CDD" id="cd07563">
    <property type="entry name" value="Peptidase_S41_IRBP"/>
    <property type="match status" value="1"/>
</dbReference>
<comment type="caution">
    <text evidence="2">The sequence shown here is derived from an EMBL/GenBank/DDBJ whole genome shotgun (WGS) entry which is preliminary data.</text>
</comment>
<dbReference type="RefSeq" id="WP_229955328.1">
    <property type="nucleotide sequence ID" value="NZ_BAAAEM010000003.1"/>
</dbReference>
<dbReference type="Gene3D" id="3.90.226.10">
    <property type="entry name" value="2-enoyl-CoA Hydratase, Chain A, domain 1"/>
    <property type="match status" value="1"/>
</dbReference>
<sequence>MILAILLSTQPVPADCNDERQAVTEMAAAIDQKYVLADVAKRSSAIVMHQLSQGKFYQHCSNSKAFAKHMTEQLRAILNDGHVFVEYAPDSSAAGDDDWLEKWREGAPTRGFGVRRLERMKDNIAYLHLTDFFELATARNAIAAAFELVSGSDGMILDLRQNPGGSPETEWPVQWTFMAPGSAIPLHRETRQGKKPDLKEPSLQWPRYGTERPLAIIVDKSTFSAPEAVAYSLQAQGRAVVFGSPSGGGAHMLGDAVPVTGGWRIAVPETRPFSPHTGGNWEGTGVIPDFEISKQKAVDAAQKWVASKLKSKRAASKSETAP</sequence>
<dbReference type="Pfam" id="PF03572">
    <property type="entry name" value="Peptidase_S41"/>
    <property type="match status" value="1"/>
</dbReference>
<dbReference type="EMBL" id="BAAAEM010000003">
    <property type="protein sequence ID" value="GAA0484768.1"/>
    <property type="molecule type" value="Genomic_DNA"/>
</dbReference>
<evidence type="ECO:0000313" key="3">
    <source>
        <dbReference type="Proteomes" id="UP001500713"/>
    </source>
</evidence>
<proteinExistence type="predicted"/>
<dbReference type="PANTHER" id="PTHR11261:SF3">
    <property type="entry name" value="RETINOL-BINDING PROTEIN 3"/>
    <property type="match status" value="1"/>
</dbReference>
<feature type="domain" description="Tail specific protease" evidence="1">
    <location>
        <begin position="101"/>
        <end position="293"/>
    </location>
</feature>
<dbReference type="SMART" id="SM00245">
    <property type="entry name" value="TSPc"/>
    <property type="match status" value="1"/>
</dbReference>
<evidence type="ECO:0000313" key="2">
    <source>
        <dbReference type="EMBL" id="GAA0484768.1"/>
    </source>
</evidence>
<gene>
    <name evidence="2" type="ORF">GCM10009096_29260</name>
</gene>
<dbReference type="Gene3D" id="3.30.750.44">
    <property type="match status" value="1"/>
</dbReference>
<evidence type="ECO:0000259" key="1">
    <source>
        <dbReference type="SMART" id="SM00245"/>
    </source>
</evidence>